<dbReference type="InterPro" id="IPR029044">
    <property type="entry name" value="Nucleotide-diphossugar_trans"/>
</dbReference>
<proteinExistence type="inferred from homology"/>
<dbReference type="Gene3D" id="2.160.10.10">
    <property type="entry name" value="Hexapeptide repeat proteins"/>
    <property type="match status" value="1"/>
</dbReference>
<dbReference type="Proteomes" id="UP000039865">
    <property type="component" value="Unassembled WGS sequence"/>
</dbReference>
<dbReference type="Pfam" id="PF00483">
    <property type="entry name" value="NTP_transferase"/>
    <property type="match status" value="1"/>
</dbReference>
<comment type="pathway">
    <text evidence="1">Nucleotide-sugar biosynthesis; GDP-alpha-D-mannose biosynthesis; GDP-alpha-D-mannose from alpha-D-mannose 1-phosphate (GTP route): step 1/1.</text>
</comment>
<evidence type="ECO:0000259" key="7">
    <source>
        <dbReference type="Pfam" id="PF00483"/>
    </source>
</evidence>
<dbReference type="EC" id="2.7.7.13" evidence="3"/>
<sequence length="362" mass="40509">MKALILIGGFGMRLKPLTLTVPKPLVEFANKPILCYQIEALVKIGVTEIILCINYQPEVMAQQVREYEDRYNVKITQIQEEEPLGTAGPIKHAREQLLKDATHPFFFVMNSDIVCEFNLDQLLEFHISHGKEASMYMTTAEDPSKYGVIVADENGRVSKFVEKPKEFVGSKVNAGLYIINNSLLDQLPKRPCMLETDIFPKLAEDGSLYVINLKGFWMDVGQPKDFMNGTKLYLQYLKDQGSEDLARGDNIIGNVLIHPSARVDPSSVIGPNVVIGEDCVVWNGVRISESTIFGKTQIKGHAFIRNSLIGWQSIIGQWVRIEGVSVVAEDVQIKDVVFINESFILPHKNITSSIPNPSTIVM</sequence>
<dbReference type="EMBL" id="CCKQ01010274">
    <property type="protein sequence ID" value="CDW81783.1"/>
    <property type="molecule type" value="Genomic_DNA"/>
</dbReference>
<evidence type="ECO:0000256" key="1">
    <source>
        <dbReference type="ARBA" id="ARBA00004823"/>
    </source>
</evidence>
<reference evidence="9 10" key="1">
    <citation type="submission" date="2014-06" db="EMBL/GenBank/DDBJ databases">
        <authorList>
            <person name="Swart Estienne"/>
        </authorList>
    </citation>
    <scope>NUCLEOTIDE SEQUENCE [LARGE SCALE GENOMIC DNA]</scope>
    <source>
        <strain evidence="9 10">130c</strain>
    </source>
</reference>
<feature type="domain" description="Mannose-1-phosphate guanyltransferase C-terminal" evidence="8">
    <location>
        <begin position="251"/>
        <end position="360"/>
    </location>
</feature>
<dbReference type="InterPro" id="IPR056729">
    <property type="entry name" value="GMPPB_C"/>
</dbReference>
<organism evidence="9 10">
    <name type="scientific">Stylonychia lemnae</name>
    <name type="common">Ciliate</name>
    <dbReference type="NCBI Taxonomy" id="5949"/>
    <lineage>
        <taxon>Eukaryota</taxon>
        <taxon>Sar</taxon>
        <taxon>Alveolata</taxon>
        <taxon>Ciliophora</taxon>
        <taxon>Intramacronucleata</taxon>
        <taxon>Spirotrichea</taxon>
        <taxon>Stichotrichia</taxon>
        <taxon>Sporadotrichida</taxon>
        <taxon>Oxytrichidae</taxon>
        <taxon>Stylonychinae</taxon>
        <taxon>Stylonychia</taxon>
    </lineage>
</organism>
<evidence type="ECO:0000259" key="8">
    <source>
        <dbReference type="Pfam" id="PF25087"/>
    </source>
</evidence>
<accession>A0A078ALQ8</accession>
<dbReference type="UniPathway" id="UPA00126">
    <property type="reaction ID" value="UER00930"/>
</dbReference>
<dbReference type="InterPro" id="IPR045233">
    <property type="entry name" value="GMPPB_N"/>
</dbReference>
<dbReference type="Gene3D" id="3.90.550.10">
    <property type="entry name" value="Spore Coat Polysaccharide Biosynthesis Protein SpsA, Chain A"/>
    <property type="match status" value="1"/>
</dbReference>
<keyword evidence="10" id="KW-1185">Reference proteome</keyword>
<dbReference type="OMA" id="EWMDCGN"/>
<dbReference type="FunCoup" id="A0A078ALQ8">
    <property type="interactions" value="137"/>
</dbReference>
<keyword evidence="4 9" id="KW-0808">Transferase</keyword>
<dbReference type="InterPro" id="IPR050486">
    <property type="entry name" value="Mannose-1P_guanyltransferase"/>
</dbReference>
<dbReference type="InterPro" id="IPR005835">
    <property type="entry name" value="NTP_transferase_dom"/>
</dbReference>
<keyword evidence="5" id="KW-0547">Nucleotide-binding</keyword>
<dbReference type="Pfam" id="PF25087">
    <property type="entry name" value="GMPPB_C"/>
    <property type="match status" value="1"/>
</dbReference>
<evidence type="ECO:0000256" key="3">
    <source>
        <dbReference type="ARBA" id="ARBA00012387"/>
    </source>
</evidence>
<dbReference type="AlphaFoldDB" id="A0A078ALQ8"/>
<dbReference type="GO" id="GO:0004475">
    <property type="term" value="F:mannose-1-phosphate guanylyltransferase (GTP) activity"/>
    <property type="evidence" value="ECO:0007669"/>
    <property type="project" value="UniProtKB-EC"/>
</dbReference>
<evidence type="ECO:0000313" key="10">
    <source>
        <dbReference type="Proteomes" id="UP000039865"/>
    </source>
</evidence>
<evidence type="ECO:0000256" key="2">
    <source>
        <dbReference type="ARBA" id="ARBA00007274"/>
    </source>
</evidence>
<dbReference type="SUPFAM" id="SSF53448">
    <property type="entry name" value="Nucleotide-diphospho-sugar transferases"/>
    <property type="match status" value="1"/>
</dbReference>
<feature type="domain" description="Nucleotidyl transferase" evidence="7">
    <location>
        <begin position="2"/>
        <end position="234"/>
    </location>
</feature>
<keyword evidence="6" id="KW-0342">GTP-binding</keyword>
<dbReference type="FunFam" id="3.90.550.10:FF:000013">
    <property type="entry name" value="mannose-1-phosphate guanyltransferase beta"/>
    <property type="match status" value="1"/>
</dbReference>
<comment type="similarity">
    <text evidence="2">Belongs to the transferase hexapeptide repeat family.</text>
</comment>
<dbReference type="OrthoDB" id="1733332at2759"/>
<evidence type="ECO:0000313" key="9">
    <source>
        <dbReference type="EMBL" id="CDW81783.1"/>
    </source>
</evidence>
<name>A0A078ALQ8_STYLE</name>
<dbReference type="PANTHER" id="PTHR22572">
    <property type="entry name" value="SUGAR-1-PHOSPHATE GUANYL TRANSFERASE"/>
    <property type="match status" value="1"/>
</dbReference>
<evidence type="ECO:0000256" key="6">
    <source>
        <dbReference type="ARBA" id="ARBA00023134"/>
    </source>
</evidence>
<dbReference type="InParanoid" id="A0A078ALQ8"/>
<evidence type="ECO:0000256" key="5">
    <source>
        <dbReference type="ARBA" id="ARBA00022741"/>
    </source>
</evidence>
<dbReference type="GO" id="GO:0005525">
    <property type="term" value="F:GTP binding"/>
    <property type="evidence" value="ECO:0007669"/>
    <property type="project" value="UniProtKB-KW"/>
</dbReference>
<dbReference type="CDD" id="cd06425">
    <property type="entry name" value="M1P_guanylylT_B_like_N"/>
    <property type="match status" value="1"/>
</dbReference>
<dbReference type="GO" id="GO:0009298">
    <property type="term" value="P:GDP-mannose biosynthetic process"/>
    <property type="evidence" value="ECO:0007669"/>
    <property type="project" value="UniProtKB-UniPathway"/>
</dbReference>
<evidence type="ECO:0000256" key="4">
    <source>
        <dbReference type="ARBA" id="ARBA00022679"/>
    </source>
</evidence>
<gene>
    <name evidence="9" type="primary">Contig1924.g2083</name>
    <name evidence="9" type="ORF">STYLEM_10807</name>
</gene>
<protein>
    <recommendedName>
        <fullName evidence="3">mannose-1-phosphate guanylyltransferase</fullName>
        <ecNumber evidence="3">2.7.7.13</ecNumber>
    </recommendedName>
</protein>